<name>A0A7G1KM82_9NOCA</name>
<evidence type="ECO:0000313" key="1">
    <source>
        <dbReference type="EMBL" id="BCK55696.1"/>
    </source>
</evidence>
<proteinExistence type="predicted"/>
<accession>A0A7G1KM82</accession>
<organism evidence="1 2">
    <name type="scientific">Nocardia wallacei</name>
    <dbReference type="NCBI Taxonomy" id="480035"/>
    <lineage>
        <taxon>Bacteria</taxon>
        <taxon>Bacillati</taxon>
        <taxon>Actinomycetota</taxon>
        <taxon>Actinomycetes</taxon>
        <taxon>Mycobacteriales</taxon>
        <taxon>Nocardiaceae</taxon>
        <taxon>Nocardia</taxon>
    </lineage>
</organism>
<sequence>MSFREQLLHPDPEVRHRALRPLYHAGDEGHQQCRERLAAVLDLLNEKAGEYLHEYRRVISRVAPDDFSLVIDALARTDNPRLAESLGVTVHNGYDLRPRTAVLVSMVASGWASQAIHQLLSGGPETRDATLDKALLRRRAQDLDAAEPLEPAFVDECSWYAVPSCDQAAVLDAFQLTVAAPVGFREAAGLFDAQGAPPPDNAVVVTPAFDGWTLLVYKGALDADLEALSARFGAAHSYGHGYQSGCGDWSDWTVAEQGKVLQSCFYDLYGNSSMGPASRDEMLAWINERRRPATPRLLAADDPAFDGYNGWEFDAESVAHGLSVSLHRLGSHTTVKGTSLLSRPIEP</sequence>
<dbReference type="Proteomes" id="UP000516173">
    <property type="component" value="Chromosome"/>
</dbReference>
<evidence type="ECO:0000313" key="2">
    <source>
        <dbReference type="Proteomes" id="UP000516173"/>
    </source>
</evidence>
<protein>
    <submittedName>
        <fullName evidence="1">Uncharacterized protein</fullName>
    </submittedName>
</protein>
<dbReference type="AlphaFoldDB" id="A0A7G1KM82"/>
<dbReference type="EMBL" id="AP023396">
    <property type="protein sequence ID" value="BCK55696.1"/>
    <property type="molecule type" value="Genomic_DNA"/>
</dbReference>
<reference evidence="1 2" key="1">
    <citation type="submission" date="2020-08" db="EMBL/GenBank/DDBJ databases">
        <title>Genome Sequencing of Nocardia wallacei strain FMUON74 and assembly.</title>
        <authorList>
            <person name="Toyokawa M."/>
            <person name="Uesaka K."/>
        </authorList>
    </citation>
    <scope>NUCLEOTIDE SEQUENCE [LARGE SCALE GENOMIC DNA]</scope>
    <source>
        <strain evidence="1 2">FMUON74</strain>
    </source>
</reference>
<dbReference type="KEGG" id="nwl:NWFMUON74_34680"/>
<keyword evidence="2" id="KW-1185">Reference proteome</keyword>
<gene>
    <name evidence="1" type="ORF">NWFMUON74_34680</name>
</gene>